<proteinExistence type="predicted"/>
<dbReference type="GO" id="GO:0016491">
    <property type="term" value="F:oxidoreductase activity"/>
    <property type="evidence" value="ECO:0007669"/>
    <property type="project" value="InterPro"/>
</dbReference>
<dbReference type="AlphaFoldDB" id="A0A9X1S2Z5"/>
<keyword evidence="4" id="KW-1185">Reference proteome</keyword>
<dbReference type="InterPro" id="IPR039261">
    <property type="entry name" value="FNR_nucleotide-bd"/>
</dbReference>
<dbReference type="Proteomes" id="UP001139354">
    <property type="component" value="Unassembled WGS sequence"/>
</dbReference>
<protein>
    <submittedName>
        <fullName evidence="3">Siderophore-interacting protein</fullName>
    </submittedName>
</protein>
<feature type="region of interest" description="Disordered" evidence="1">
    <location>
        <begin position="1"/>
        <end position="31"/>
    </location>
</feature>
<dbReference type="Pfam" id="PF08021">
    <property type="entry name" value="FAD_binding_9"/>
    <property type="match status" value="1"/>
</dbReference>
<dbReference type="InterPro" id="IPR007037">
    <property type="entry name" value="SIP_rossman_dom"/>
</dbReference>
<dbReference type="RefSeq" id="WP_229385185.1">
    <property type="nucleotide sequence ID" value="NZ_JAGTTN010000004.1"/>
</dbReference>
<dbReference type="Gene3D" id="3.40.50.80">
    <property type="entry name" value="Nucleotide-binding domain of ferredoxin-NADP reductase (FNR) module"/>
    <property type="match status" value="1"/>
</dbReference>
<evidence type="ECO:0000313" key="4">
    <source>
        <dbReference type="Proteomes" id="UP001139354"/>
    </source>
</evidence>
<accession>A0A9X1S2Z5</accession>
<dbReference type="Pfam" id="PF04954">
    <property type="entry name" value="SIP"/>
    <property type="match status" value="1"/>
</dbReference>
<dbReference type="CDD" id="cd06193">
    <property type="entry name" value="siderophore_interacting"/>
    <property type="match status" value="1"/>
</dbReference>
<reference evidence="3" key="1">
    <citation type="submission" date="2021-04" db="EMBL/GenBank/DDBJ databases">
        <title>Microbacterium tenobrionis sp. nov. and Microbacterium allomyrinae sp. nov., isolated from larvae of Tenobrio molitor and Allomyrina dichotoma, respectively.</title>
        <authorList>
            <person name="Lee S.D."/>
        </authorList>
    </citation>
    <scope>NUCLEOTIDE SEQUENCE</scope>
    <source>
        <strain evidence="3">BWT-G7</strain>
    </source>
</reference>
<dbReference type="InterPro" id="IPR017938">
    <property type="entry name" value="Riboflavin_synthase-like_b-brl"/>
</dbReference>
<evidence type="ECO:0000256" key="1">
    <source>
        <dbReference type="SAM" id="MobiDB-lite"/>
    </source>
</evidence>
<gene>
    <name evidence="3" type="ORF">KEC57_13625</name>
</gene>
<evidence type="ECO:0000259" key="2">
    <source>
        <dbReference type="PROSITE" id="PS51384"/>
    </source>
</evidence>
<organism evidence="3 4">
    <name type="scientific">Microbacterium allomyrinae</name>
    <dbReference type="NCBI Taxonomy" id="2830666"/>
    <lineage>
        <taxon>Bacteria</taxon>
        <taxon>Bacillati</taxon>
        <taxon>Actinomycetota</taxon>
        <taxon>Actinomycetes</taxon>
        <taxon>Micrococcales</taxon>
        <taxon>Microbacteriaceae</taxon>
        <taxon>Microbacterium</taxon>
    </lineage>
</organism>
<evidence type="ECO:0000313" key="3">
    <source>
        <dbReference type="EMBL" id="MCC2033221.1"/>
    </source>
</evidence>
<dbReference type="Gene3D" id="2.40.30.10">
    <property type="entry name" value="Translation factors"/>
    <property type="match status" value="1"/>
</dbReference>
<comment type="caution">
    <text evidence="3">The sequence shown here is derived from an EMBL/GenBank/DDBJ whole genome shotgun (WGS) entry which is preliminary data.</text>
</comment>
<dbReference type="InterPro" id="IPR017927">
    <property type="entry name" value="FAD-bd_FR_type"/>
</dbReference>
<sequence length="302" mass="31952">MTDASTVRRDDGQRPARPAVDPSSPFFRAGGRNRFTARRARAIAVEQVAPVLLRVRLTGPDFGDFTSGGPGDHVRVYFPDPVSGELVAPTAAGPGEDGIVRPDAPTHARDFTPLRVVRRGGDIAIDLDFFLHDSPGPAALWAASARMGDELVVVGPRGSKAAPQGAARLLLVCDETALPSATRWAAEVPATTSVDLVALTCDDGSWVPEYIASASGRSDVRVHHLDVDAGADALVALVDRIGPDASTFLFAAGEASALVPLRRHLRRTLALSAEQVALSGYWKRGQAAFDHHSPVDPSDPDH</sequence>
<dbReference type="PANTHER" id="PTHR30157:SF0">
    <property type="entry name" value="NADPH-DEPENDENT FERRIC-CHELATE REDUCTASE"/>
    <property type="match status" value="1"/>
</dbReference>
<feature type="compositionally biased region" description="Basic and acidic residues" evidence="1">
    <location>
        <begin position="1"/>
        <end position="14"/>
    </location>
</feature>
<dbReference type="InterPro" id="IPR013113">
    <property type="entry name" value="SIP_FAD-bd"/>
</dbReference>
<name>A0A9X1S2Z5_9MICO</name>
<dbReference type="PROSITE" id="PS51384">
    <property type="entry name" value="FAD_FR"/>
    <property type="match status" value="1"/>
</dbReference>
<dbReference type="PANTHER" id="PTHR30157">
    <property type="entry name" value="FERRIC REDUCTASE, NADPH-DEPENDENT"/>
    <property type="match status" value="1"/>
</dbReference>
<dbReference type="InterPro" id="IPR039374">
    <property type="entry name" value="SIP_fam"/>
</dbReference>
<dbReference type="EMBL" id="JAGTTN010000004">
    <property type="protein sequence ID" value="MCC2033221.1"/>
    <property type="molecule type" value="Genomic_DNA"/>
</dbReference>
<feature type="domain" description="FAD-binding FR-type" evidence="2">
    <location>
        <begin position="35"/>
        <end position="163"/>
    </location>
</feature>
<dbReference type="SUPFAM" id="SSF63380">
    <property type="entry name" value="Riboflavin synthase domain-like"/>
    <property type="match status" value="1"/>
</dbReference>